<feature type="signal peptide" evidence="1">
    <location>
        <begin position="1"/>
        <end position="25"/>
    </location>
</feature>
<accession>A0A420ES29</accession>
<organism evidence="2 3">
    <name type="scientific">Altericroceibacterium spongiae</name>
    <dbReference type="NCBI Taxonomy" id="2320269"/>
    <lineage>
        <taxon>Bacteria</taxon>
        <taxon>Pseudomonadati</taxon>
        <taxon>Pseudomonadota</taxon>
        <taxon>Alphaproteobacteria</taxon>
        <taxon>Sphingomonadales</taxon>
        <taxon>Erythrobacteraceae</taxon>
        <taxon>Altericroceibacterium</taxon>
    </lineage>
</organism>
<dbReference type="RefSeq" id="WP_120323374.1">
    <property type="nucleotide sequence ID" value="NZ_RAPF01000001.1"/>
</dbReference>
<feature type="chain" id="PRO_5019578009" description="Integron" evidence="1">
    <location>
        <begin position="26"/>
        <end position="146"/>
    </location>
</feature>
<dbReference type="Proteomes" id="UP000284395">
    <property type="component" value="Unassembled WGS sequence"/>
</dbReference>
<dbReference type="EMBL" id="RAPF01000001">
    <property type="protein sequence ID" value="RKF23469.1"/>
    <property type="molecule type" value="Genomic_DNA"/>
</dbReference>
<evidence type="ECO:0008006" key="4">
    <source>
        <dbReference type="Google" id="ProtNLM"/>
    </source>
</evidence>
<dbReference type="AlphaFoldDB" id="A0A420ES29"/>
<evidence type="ECO:0000256" key="1">
    <source>
        <dbReference type="SAM" id="SignalP"/>
    </source>
</evidence>
<dbReference type="OrthoDB" id="9816009at2"/>
<gene>
    <name evidence="2" type="ORF">D6851_03115</name>
</gene>
<keyword evidence="1" id="KW-0732">Signal</keyword>
<protein>
    <recommendedName>
        <fullName evidence="4">Integron</fullName>
    </recommendedName>
</protein>
<keyword evidence="3" id="KW-1185">Reference proteome</keyword>
<evidence type="ECO:0000313" key="3">
    <source>
        <dbReference type="Proteomes" id="UP000284395"/>
    </source>
</evidence>
<evidence type="ECO:0000313" key="2">
    <source>
        <dbReference type="EMBL" id="RKF23469.1"/>
    </source>
</evidence>
<proteinExistence type="predicted"/>
<reference evidence="2 3" key="1">
    <citation type="submission" date="2018-09" db="EMBL/GenBank/DDBJ databases">
        <title>Altererythrobacter spongiae sp. nov., isolated from a marine sponge.</title>
        <authorList>
            <person name="Zhuang L."/>
            <person name="Luo L."/>
        </authorList>
    </citation>
    <scope>NUCLEOTIDE SEQUENCE [LARGE SCALE GENOMIC DNA]</scope>
    <source>
        <strain evidence="2 3">HN-Y73</strain>
    </source>
</reference>
<comment type="caution">
    <text evidence="2">The sequence shown here is derived from an EMBL/GenBank/DDBJ whole genome shotgun (WGS) entry which is preliminary data.</text>
</comment>
<name>A0A420ES29_9SPHN</name>
<sequence>MHLVARAKAVLLLPAVLLASAPLYAAQDGARAPMIGLEGPDADACAAIGRLTGLPASDGFIDLKDTSLPVYAGPSSDTEETERMTQGTLVWLCDVEGSWQGIVYPSTDKQEIGDCRVSSPVAEPESYSGPCAYGWVPARNITMVAG</sequence>